<dbReference type="InterPro" id="IPR001202">
    <property type="entry name" value="WW_dom"/>
</dbReference>
<protein>
    <recommendedName>
        <fullName evidence="4">WW domain-containing protein</fullName>
    </recommendedName>
</protein>
<dbReference type="PANTHER" id="PTHR10288">
    <property type="entry name" value="KH DOMAIN CONTAINING RNA BINDING PROTEIN"/>
    <property type="match status" value="1"/>
</dbReference>
<evidence type="ECO:0000313" key="5">
    <source>
        <dbReference type="EMBL" id="ABP00173.1"/>
    </source>
</evidence>
<dbReference type="AlphaFoldDB" id="A4S959"/>
<feature type="domain" description="WW" evidence="4">
    <location>
        <begin position="442"/>
        <end position="465"/>
    </location>
</feature>
<dbReference type="eggNOG" id="ENOG502SXHE">
    <property type="taxonomic scope" value="Eukaryota"/>
</dbReference>
<dbReference type="GO" id="GO:0003723">
    <property type="term" value="F:RNA binding"/>
    <property type="evidence" value="ECO:0007669"/>
    <property type="project" value="UniProtKB-UniRule"/>
</dbReference>
<evidence type="ECO:0000256" key="1">
    <source>
        <dbReference type="ARBA" id="ARBA00022737"/>
    </source>
</evidence>
<dbReference type="Gramene" id="ABP00173">
    <property type="protein sequence ID" value="ABP00173"/>
    <property type="gene ID" value="OSTLU_28087"/>
</dbReference>
<sequence length="465" mass="48862">MPAARRARAAPARAQRKPTTEKESTARDDVDAKPDDDVAVKRERRAADADAVASDDESTRATKRTKSSETGTGTVGGGGDACDDDFKTLVRIDNNAGRVIGKGGENVKYIENTCGCVVEFRRDEGVAVVRPNVVGAGGARRTSEEKRASTQRAKALIEEVANTGQIMEMLTAHVPSDVNAGIRIDVSVVPESVISGDDEEEIEVAIPCPGKEGRVIGRGAATIREISARSGASCHVVKGSGVCTAKGKRKCVRIAYQMVHDTLQLQVDRFAAPSAPAVAPQMQPHALPIQGLPQGAVLLPNGMAMVPLAAMGLAAPAPTAAPATTIEVPCAGNEGRVVGKGGEMIKHLRAVTACGVDIKNNKSPHAVVAITGPLANAQLCASYVREVMEMGDTRATGGLSGAPLHAAPANTPPFIVPQQQQAYQHAPVTPHYAPAPHGAETWVRYYDAEGKPYEHNPVTNETRWV</sequence>
<dbReference type="Pfam" id="PF00013">
    <property type="entry name" value="KH_1"/>
    <property type="match status" value="3"/>
</dbReference>
<dbReference type="PROSITE" id="PS50020">
    <property type="entry name" value="WW_DOMAIN_2"/>
    <property type="match status" value="1"/>
</dbReference>
<dbReference type="KEGG" id="olu:OSTLU_28087"/>
<proteinExistence type="predicted"/>
<dbReference type="GeneID" id="5005908"/>
<evidence type="ECO:0000256" key="3">
    <source>
        <dbReference type="SAM" id="MobiDB-lite"/>
    </source>
</evidence>
<dbReference type="Proteomes" id="UP000001568">
    <property type="component" value="Chromosome 16"/>
</dbReference>
<dbReference type="InterPro" id="IPR004087">
    <property type="entry name" value="KH_dom"/>
</dbReference>
<dbReference type="SUPFAM" id="SSF54791">
    <property type="entry name" value="Eukaryotic type KH-domain (KH-domain type I)"/>
    <property type="match status" value="3"/>
</dbReference>
<feature type="region of interest" description="Disordered" evidence="3">
    <location>
        <begin position="1"/>
        <end position="80"/>
    </location>
</feature>
<evidence type="ECO:0000259" key="4">
    <source>
        <dbReference type="PROSITE" id="PS50020"/>
    </source>
</evidence>
<dbReference type="Gene3D" id="3.30.1370.10">
    <property type="entry name" value="K Homology domain, type 1"/>
    <property type="match status" value="3"/>
</dbReference>
<name>A4S959_OSTLU</name>
<evidence type="ECO:0000256" key="2">
    <source>
        <dbReference type="PROSITE-ProRule" id="PRU00117"/>
    </source>
</evidence>
<dbReference type="InterPro" id="IPR004088">
    <property type="entry name" value="KH_dom_type_1"/>
</dbReference>
<keyword evidence="6" id="KW-1185">Reference proteome</keyword>
<dbReference type="EMBL" id="CP000596">
    <property type="protein sequence ID" value="ABP00173.1"/>
    <property type="molecule type" value="Genomic_DNA"/>
</dbReference>
<dbReference type="HOGENOM" id="CLU_632150_0_0_1"/>
<dbReference type="SMART" id="SM00322">
    <property type="entry name" value="KH"/>
    <property type="match status" value="3"/>
</dbReference>
<dbReference type="InterPro" id="IPR036612">
    <property type="entry name" value="KH_dom_type_1_sf"/>
</dbReference>
<dbReference type="CDD" id="cd00105">
    <property type="entry name" value="KH-I"/>
    <property type="match status" value="2"/>
</dbReference>
<organism evidence="5 6">
    <name type="scientific">Ostreococcus lucimarinus (strain CCE9901)</name>
    <dbReference type="NCBI Taxonomy" id="436017"/>
    <lineage>
        <taxon>Eukaryota</taxon>
        <taxon>Viridiplantae</taxon>
        <taxon>Chlorophyta</taxon>
        <taxon>Mamiellophyceae</taxon>
        <taxon>Mamiellales</taxon>
        <taxon>Bathycoccaceae</taxon>
        <taxon>Ostreococcus</taxon>
    </lineage>
</organism>
<dbReference type="OrthoDB" id="752362at2759"/>
<keyword evidence="2" id="KW-0694">RNA-binding</keyword>
<dbReference type="OMA" id="YEHNPVT"/>
<dbReference type="RefSeq" id="XP_001421879.1">
    <property type="nucleotide sequence ID" value="XM_001421842.1"/>
</dbReference>
<evidence type="ECO:0000313" key="6">
    <source>
        <dbReference type="Proteomes" id="UP000001568"/>
    </source>
</evidence>
<reference evidence="5 6" key="1">
    <citation type="journal article" date="2007" name="Proc. Natl. Acad. Sci. U.S.A.">
        <title>The tiny eukaryote Ostreococcus provides genomic insights into the paradox of plankton speciation.</title>
        <authorList>
            <person name="Palenik B."/>
            <person name="Grimwood J."/>
            <person name="Aerts A."/>
            <person name="Rouze P."/>
            <person name="Salamov A."/>
            <person name="Putnam N."/>
            <person name="Dupont C."/>
            <person name="Jorgensen R."/>
            <person name="Derelle E."/>
            <person name="Rombauts S."/>
            <person name="Zhou K."/>
            <person name="Otillar R."/>
            <person name="Merchant S.S."/>
            <person name="Podell S."/>
            <person name="Gaasterland T."/>
            <person name="Napoli C."/>
            <person name="Gendler K."/>
            <person name="Manuell A."/>
            <person name="Tai V."/>
            <person name="Vallon O."/>
            <person name="Piganeau G."/>
            <person name="Jancek S."/>
            <person name="Heijde M."/>
            <person name="Jabbari K."/>
            <person name="Bowler C."/>
            <person name="Lohr M."/>
            <person name="Robbens S."/>
            <person name="Werner G."/>
            <person name="Dubchak I."/>
            <person name="Pazour G.J."/>
            <person name="Ren Q."/>
            <person name="Paulsen I."/>
            <person name="Delwiche C."/>
            <person name="Schmutz J."/>
            <person name="Rokhsar D."/>
            <person name="Van de Peer Y."/>
            <person name="Moreau H."/>
            <person name="Grigoriev I.V."/>
        </authorList>
    </citation>
    <scope>NUCLEOTIDE SEQUENCE [LARGE SCALE GENOMIC DNA]</scope>
    <source>
        <strain evidence="5 6">CCE9901</strain>
    </source>
</reference>
<keyword evidence="1" id="KW-0677">Repeat</keyword>
<gene>
    <name evidence="5" type="ORF">OSTLU_28087</name>
</gene>
<accession>A4S959</accession>
<dbReference type="CDD" id="cd00201">
    <property type="entry name" value="WW"/>
    <property type="match status" value="1"/>
</dbReference>
<dbReference type="PROSITE" id="PS50084">
    <property type="entry name" value="KH_TYPE_1"/>
    <property type="match status" value="3"/>
</dbReference>
<feature type="compositionally biased region" description="Basic and acidic residues" evidence="3">
    <location>
        <begin position="18"/>
        <end position="48"/>
    </location>
</feature>